<evidence type="ECO:0000256" key="2">
    <source>
        <dbReference type="ARBA" id="ARBA00022676"/>
    </source>
</evidence>
<evidence type="ECO:0000256" key="1">
    <source>
        <dbReference type="ARBA" id="ARBA00004606"/>
    </source>
</evidence>
<evidence type="ECO:0000256" key="3">
    <source>
        <dbReference type="ARBA" id="ARBA00022679"/>
    </source>
</evidence>
<gene>
    <name evidence="6" type="ORF">G7B40_009330</name>
</gene>
<keyword evidence="2 6" id="KW-0328">Glycosyltransferase</keyword>
<evidence type="ECO:0000313" key="7">
    <source>
        <dbReference type="Proteomes" id="UP000667802"/>
    </source>
</evidence>
<accession>A0AAP5M9T5</accession>
<keyword evidence="7" id="KW-1185">Reference proteome</keyword>
<dbReference type="AlphaFoldDB" id="A0AAP5M9T5"/>
<evidence type="ECO:0000256" key="4">
    <source>
        <dbReference type="ARBA" id="ARBA00023136"/>
    </source>
</evidence>
<keyword evidence="3" id="KW-0808">Transferase</keyword>
<dbReference type="InterPro" id="IPR044610">
    <property type="entry name" value="GLCAT14A/B/C"/>
</dbReference>
<comment type="subcellular location">
    <subcellularLocation>
        <location evidence="1">Membrane</location>
        <topology evidence="1">Single-pass type II membrane protein</topology>
    </subcellularLocation>
</comment>
<dbReference type="GO" id="GO:0016020">
    <property type="term" value="C:membrane"/>
    <property type="evidence" value="ECO:0007669"/>
    <property type="project" value="UniProtKB-SubCell"/>
</dbReference>
<sequence>MKVGYLIQTHKNLNQIYRLIRTIKKSSPDSQVIVSHDFSGCNLDVETLKDLSNIEVIPAKGSRGVDFSIIQNYLDAVKFLKDNNIHFDWLINITGQDYPTQPLSETQKFLAETTYDGFLEYFEVFSKESHWSIREGYTRYYYKYNQLLSHLPEGQKEILNYLKVINYIQPFFRLNFSYGVTVGLRSSTPFNEKFICYGGSFFCTLSRKCVEYLYEFSISNTDVVNYYKGVCVSVESYIQTVLVNSQLFNLCNNPKRYFDFYKTRNGHPRILTTNDYPLIVQSNTHFARKFDLSRDSKILDLLDTRILELA</sequence>
<evidence type="ECO:0000313" key="6">
    <source>
        <dbReference type="EMBL" id="MDR9894769.1"/>
    </source>
</evidence>
<dbReference type="PANTHER" id="PTHR45719">
    <property type="entry name" value="GLYCOSYLTRANSFERASE"/>
    <property type="match status" value="1"/>
</dbReference>
<proteinExistence type="predicted"/>
<keyword evidence="4" id="KW-0472">Membrane</keyword>
<dbReference type="EMBL" id="JAALHA020000003">
    <property type="protein sequence ID" value="MDR9894769.1"/>
    <property type="molecule type" value="Genomic_DNA"/>
</dbReference>
<reference evidence="7" key="1">
    <citation type="journal article" date="2021" name="Science">
        <title>Hunting the eagle killer: A cyanobacterial neurotoxin causes vacuolar myelinopathy.</title>
        <authorList>
            <person name="Breinlinger S."/>
            <person name="Phillips T.J."/>
            <person name="Haram B.N."/>
            <person name="Mares J."/>
            <person name="Martinez Yerena J.A."/>
            <person name="Hrouzek P."/>
            <person name="Sobotka R."/>
            <person name="Henderson W.M."/>
            <person name="Schmieder P."/>
            <person name="Williams S.M."/>
            <person name="Lauderdale J.D."/>
            <person name="Wilde H.D."/>
            <person name="Gerrin W."/>
            <person name="Kust A."/>
            <person name="Washington J.W."/>
            <person name="Wagner C."/>
            <person name="Geier B."/>
            <person name="Liebeke M."/>
            <person name="Enke H."/>
            <person name="Niedermeyer T.H.J."/>
            <person name="Wilde S.B."/>
        </authorList>
    </citation>
    <scope>NUCLEOTIDE SEQUENCE [LARGE SCALE GENOMIC DNA]</scope>
    <source>
        <strain evidence="7">Thurmond2011</strain>
    </source>
</reference>
<name>A0AAP5M9T5_9CYAN</name>
<dbReference type="Pfam" id="PF02485">
    <property type="entry name" value="Branch"/>
    <property type="match status" value="1"/>
</dbReference>
<dbReference type="PANTHER" id="PTHR45719:SF3">
    <property type="entry name" value="BETA-GLUCURONOSYLTRANSFERASE GLCAT14A"/>
    <property type="match status" value="1"/>
</dbReference>
<dbReference type="GO" id="GO:0015020">
    <property type="term" value="F:glucuronosyltransferase activity"/>
    <property type="evidence" value="ECO:0007669"/>
    <property type="project" value="InterPro"/>
</dbReference>
<dbReference type="Proteomes" id="UP000667802">
    <property type="component" value="Unassembled WGS sequence"/>
</dbReference>
<evidence type="ECO:0000256" key="5">
    <source>
        <dbReference type="ARBA" id="ARBA00023180"/>
    </source>
</evidence>
<dbReference type="InterPro" id="IPR003406">
    <property type="entry name" value="Glyco_trans_14"/>
</dbReference>
<keyword evidence="5" id="KW-0325">Glycoprotein</keyword>
<dbReference type="RefSeq" id="WP_208348200.1">
    <property type="nucleotide sequence ID" value="NZ_JAALHA020000003.1"/>
</dbReference>
<protein>
    <submittedName>
        <fullName evidence="6">N-acetylglucosaminyltransferase</fullName>
    </submittedName>
</protein>
<organism evidence="6 7">
    <name type="scientific">Aetokthonos hydrillicola Thurmond2011</name>
    <dbReference type="NCBI Taxonomy" id="2712845"/>
    <lineage>
        <taxon>Bacteria</taxon>
        <taxon>Bacillati</taxon>
        <taxon>Cyanobacteriota</taxon>
        <taxon>Cyanophyceae</taxon>
        <taxon>Nostocales</taxon>
        <taxon>Hapalosiphonaceae</taxon>
        <taxon>Aetokthonos</taxon>
    </lineage>
</organism>
<comment type="caution">
    <text evidence="6">The sequence shown here is derived from an EMBL/GenBank/DDBJ whole genome shotgun (WGS) entry which is preliminary data.</text>
</comment>